<dbReference type="EMBL" id="JYDS01001303">
    <property type="protein sequence ID" value="KRY99204.1"/>
    <property type="molecule type" value="Genomic_DNA"/>
</dbReference>
<proteinExistence type="predicted"/>
<evidence type="ECO:0000313" key="2">
    <source>
        <dbReference type="EMBL" id="KRY99204.1"/>
    </source>
</evidence>
<dbReference type="AlphaFoldDB" id="A0A0V1GLW9"/>
<dbReference type="EMBL" id="JYDV01000767">
    <property type="protein sequence ID" value="KRZ03528.1"/>
    <property type="molecule type" value="Genomic_DNA"/>
</dbReference>
<protein>
    <submittedName>
        <fullName evidence="2">Uncharacterized protein</fullName>
    </submittedName>
</protein>
<reference evidence="4 5" key="1">
    <citation type="submission" date="2015-01" db="EMBL/GenBank/DDBJ databases">
        <title>Evolution of Trichinella species and genotypes.</title>
        <authorList>
            <person name="Korhonen P.K."/>
            <person name="Edoardo P."/>
            <person name="Giuseppe L.R."/>
            <person name="Gasser R.B."/>
        </authorList>
    </citation>
    <scope>NUCLEOTIDE SEQUENCE [LARGE SCALE GENOMIC DNA]</scope>
    <source>
        <strain evidence="1">ISS176</strain>
        <strain evidence="2">ISS588</strain>
    </source>
</reference>
<evidence type="ECO:0000313" key="5">
    <source>
        <dbReference type="Proteomes" id="UP000054826"/>
    </source>
</evidence>
<dbReference type="Proteomes" id="UP000054826">
    <property type="component" value="Unassembled WGS sequence"/>
</dbReference>
<sequence>MELAEQPFLAPLHGAHKYTGSPSDSQLECVHPFDMALHVQKNGKPFFAVRAPEVFLLTATQTAFLSPLQQIIR</sequence>
<name>A0A0V1GLW9_TRIPS</name>
<organism evidence="2 4">
    <name type="scientific">Trichinella pseudospiralis</name>
    <name type="common">Parasitic roundworm</name>
    <dbReference type="NCBI Taxonomy" id="6337"/>
    <lineage>
        <taxon>Eukaryota</taxon>
        <taxon>Metazoa</taxon>
        <taxon>Ecdysozoa</taxon>
        <taxon>Nematoda</taxon>
        <taxon>Enoplea</taxon>
        <taxon>Dorylaimia</taxon>
        <taxon>Trichinellida</taxon>
        <taxon>Trichinellidae</taxon>
        <taxon>Trichinella</taxon>
    </lineage>
</organism>
<dbReference type="EMBL" id="JYDV01001849">
    <property type="protein sequence ID" value="KRY98669.1"/>
    <property type="molecule type" value="Genomic_DNA"/>
</dbReference>
<dbReference type="Proteomes" id="UP000054805">
    <property type="component" value="Unassembled WGS sequence"/>
</dbReference>
<gene>
    <name evidence="2" type="ORF">T4B_8256</name>
    <name evidence="3" type="ORF">T4C_4499</name>
    <name evidence="1" type="ORF">T4C_5463</name>
</gene>
<accession>A0A0V1GLW9</accession>
<keyword evidence="4" id="KW-1185">Reference proteome</keyword>
<comment type="caution">
    <text evidence="2">The sequence shown here is derived from an EMBL/GenBank/DDBJ whole genome shotgun (WGS) entry which is preliminary data.</text>
</comment>
<feature type="non-terminal residue" evidence="2">
    <location>
        <position position="73"/>
    </location>
</feature>
<evidence type="ECO:0000313" key="3">
    <source>
        <dbReference type="EMBL" id="KRZ03528.1"/>
    </source>
</evidence>
<evidence type="ECO:0000313" key="4">
    <source>
        <dbReference type="Proteomes" id="UP000054805"/>
    </source>
</evidence>
<evidence type="ECO:0000313" key="1">
    <source>
        <dbReference type="EMBL" id="KRY98669.1"/>
    </source>
</evidence>